<dbReference type="PROSITE" id="PS50089">
    <property type="entry name" value="ZF_RING_2"/>
    <property type="match status" value="1"/>
</dbReference>
<dbReference type="Gene3D" id="1.10.600.10">
    <property type="entry name" value="Farnesyl Diphosphate Synthase"/>
    <property type="match status" value="1"/>
</dbReference>
<dbReference type="InterPro" id="IPR017907">
    <property type="entry name" value="Znf_RING_CS"/>
</dbReference>
<evidence type="ECO:0000259" key="7">
    <source>
        <dbReference type="PROSITE" id="PS50089"/>
    </source>
</evidence>
<dbReference type="InterPro" id="IPR000092">
    <property type="entry name" value="Polyprenyl_synt"/>
</dbReference>
<evidence type="ECO:0000256" key="6">
    <source>
        <dbReference type="RuleBase" id="RU004466"/>
    </source>
</evidence>
<dbReference type="CDD" id="cd16527">
    <property type="entry name" value="RING-HC_PEX10"/>
    <property type="match status" value="1"/>
</dbReference>
<organism evidence="8">
    <name type="scientific">Dendroctonus ponderosae</name>
    <name type="common">Mountain pine beetle</name>
    <dbReference type="NCBI Taxonomy" id="77166"/>
    <lineage>
        <taxon>Eukaryota</taxon>
        <taxon>Metazoa</taxon>
        <taxon>Ecdysozoa</taxon>
        <taxon>Arthropoda</taxon>
        <taxon>Hexapoda</taxon>
        <taxon>Insecta</taxon>
        <taxon>Pterygota</taxon>
        <taxon>Neoptera</taxon>
        <taxon>Endopterygota</taxon>
        <taxon>Coleoptera</taxon>
        <taxon>Polyphaga</taxon>
        <taxon>Cucujiformia</taxon>
        <taxon>Curculionidae</taxon>
        <taxon>Scolytinae</taxon>
        <taxon>Dendroctonus</taxon>
    </lineage>
</organism>
<dbReference type="EMBL" id="KB632050">
    <property type="protein sequence ID" value="ERL88313.1"/>
    <property type="molecule type" value="Genomic_DNA"/>
</dbReference>
<dbReference type="SMR" id="N6U5R3"/>
<dbReference type="SMART" id="SM00184">
    <property type="entry name" value="RING"/>
    <property type="match status" value="1"/>
</dbReference>
<name>N6U5R3_DENPD</name>
<dbReference type="GO" id="GO:0004659">
    <property type="term" value="F:prenyltransferase activity"/>
    <property type="evidence" value="ECO:0007669"/>
    <property type="project" value="InterPro"/>
</dbReference>
<dbReference type="STRING" id="77166.N6U5R3"/>
<gene>
    <name evidence="9" type="ORF">D910_05700</name>
    <name evidence="8" type="ORF">YQE_09494</name>
</gene>
<comment type="similarity">
    <text evidence="6">Belongs to the FPP/GGPP synthase family.</text>
</comment>
<dbReference type="Gene3D" id="3.30.40.10">
    <property type="entry name" value="Zinc/RING finger domain, C3HC4 (zinc finger)"/>
    <property type="match status" value="1"/>
</dbReference>
<feature type="domain" description="RING-type" evidence="7">
    <location>
        <begin position="410"/>
        <end position="448"/>
    </location>
</feature>
<dbReference type="InterPro" id="IPR008949">
    <property type="entry name" value="Isoprenoid_synthase_dom_sf"/>
</dbReference>
<reference evidence="8 10" key="1">
    <citation type="journal article" date="2013" name="Genome Biol.">
        <title>Draft genome of the mountain pine beetle, Dendroctonus ponderosae Hopkins, a major forest pest.</title>
        <authorList>
            <person name="Keeling C.I."/>
            <person name="Yuen M.M."/>
            <person name="Liao N.Y."/>
            <person name="Docking T.R."/>
            <person name="Chan S.K."/>
            <person name="Taylor G.A."/>
            <person name="Palmquist D.L."/>
            <person name="Jackman S.D."/>
            <person name="Nguyen A."/>
            <person name="Li M."/>
            <person name="Henderson H."/>
            <person name="Janes J.K."/>
            <person name="Zhao Y."/>
            <person name="Pandoh P."/>
            <person name="Moore R."/>
            <person name="Sperling F.A."/>
            <person name="Huber D.P."/>
            <person name="Birol I."/>
            <person name="Jones S.J."/>
            <person name="Bohlmann J."/>
        </authorList>
    </citation>
    <scope>NUCLEOTIDE SEQUENCE</scope>
</reference>
<dbReference type="GO" id="GO:0015031">
    <property type="term" value="P:protein transport"/>
    <property type="evidence" value="ECO:0007669"/>
    <property type="project" value="UniProtKB-KW"/>
</dbReference>
<evidence type="ECO:0000313" key="9">
    <source>
        <dbReference type="EMBL" id="ERL88313.1"/>
    </source>
</evidence>
<keyword evidence="2 5" id="KW-0863">Zinc-finger</keyword>
<dbReference type="SUPFAM" id="SSF48576">
    <property type="entry name" value="Terpenoid synthases"/>
    <property type="match status" value="1"/>
</dbReference>
<dbReference type="InterPro" id="IPR013083">
    <property type="entry name" value="Znf_RING/FYVE/PHD"/>
</dbReference>
<keyword evidence="6" id="KW-0808">Transferase</keyword>
<keyword evidence="1" id="KW-0479">Metal-binding</keyword>
<evidence type="ECO:0000256" key="4">
    <source>
        <dbReference type="ARBA" id="ARBA00022842"/>
    </source>
</evidence>
<dbReference type="Pfam" id="PF00348">
    <property type="entry name" value="polyprenyl_synt"/>
    <property type="match status" value="1"/>
</dbReference>
<feature type="non-terminal residue" evidence="8">
    <location>
        <position position="1"/>
    </location>
</feature>
<evidence type="ECO:0000256" key="1">
    <source>
        <dbReference type="ARBA" id="ARBA00022723"/>
    </source>
</evidence>
<keyword evidence="3" id="KW-0862">Zinc</keyword>
<dbReference type="PANTHER" id="PTHR12001">
    <property type="entry name" value="GERANYLGERANYL PYROPHOSPHATE SYNTHASE"/>
    <property type="match status" value="1"/>
</dbReference>
<dbReference type="Proteomes" id="UP000030742">
    <property type="component" value="Unassembled WGS sequence"/>
</dbReference>
<evidence type="ECO:0000256" key="3">
    <source>
        <dbReference type="ARBA" id="ARBA00022833"/>
    </source>
</evidence>
<dbReference type="SFLD" id="SFLDS00005">
    <property type="entry name" value="Isoprenoid_Synthase_Type_I"/>
    <property type="match status" value="1"/>
</dbReference>
<dbReference type="PROSITE" id="PS00723">
    <property type="entry name" value="POLYPRENYL_SYNTHASE_1"/>
    <property type="match status" value="1"/>
</dbReference>
<accession>N6U5R3</accession>
<dbReference type="PROSITE" id="PS00518">
    <property type="entry name" value="ZF_RING_1"/>
    <property type="match status" value="1"/>
</dbReference>
<evidence type="ECO:0000313" key="10">
    <source>
        <dbReference type="Proteomes" id="UP000030742"/>
    </source>
</evidence>
<dbReference type="InterPro" id="IPR001841">
    <property type="entry name" value="Znf_RING"/>
</dbReference>
<sequence>MSERAQRELVPKIKLLEPFNYILQVPGKNIRAKLAEAFNLWLEIPEDQMALVTDVVQILHNSSLLLDDIQDNSILRRGIPVAHAIYGIPSTINAANYASFIAVERAQNLNHPEATSIAVEQILELYRGQGMEIYWRDNFACPSEEEYKEMVTRKTGGLFMLAIRLMQLFSNNKDDFSKISAILGLYFQIRDDYLNLVSKTRDQAVISDLEGQLHSFLKHLNARTYHRIRRSVPLLARFWYFYMTSVYNLQTLGEEYTGTLRLTRDRKVPTKLHQLVWLILHIGGEPLALRALGHAESIVKKSPSLTQPAKDVLLKCVECFKGQAPLLKRIHHFLFYINGKYYHIANRFAGIKYVLVRHWLQSDSFAGSFKLLGKLSLFYILFNGIQPFLTAEPQGPDKTVQTITTQSVKCIVCADQIRNPTATPCGHVFCWACLCDSLNYQKACPLCREEVQSDRIIFLQNYV</sequence>
<evidence type="ECO:0000256" key="2">
    <source>
        <dbReference type="ARBA" id="ARBA00022771"/>
    </source>
</evidence>
<dbReference type="PANTHER" id="PTHR12001:SF44">
    <property type="entry name" value="GERANYLGERANYL PYROPHOSPHATE SYNTHASE"/>
    <property type="match status" value="1"/>
</dbReference>
<dbReference type="CDD" id="cd00685">
    <property type="entry name" value="Trans_IPPS_HT"/>
    <property type="match status" value="1"/>
</dbReference>
<dbReference type="OrthoDB" id="6921389at2759"/>
<proteinExistence type="inferred from homology"/>
<dbReference type="GO" id="GO:0008299">
    <property type="term" value="P:isoprenoid biosynthetic process"/>
    <property type="evidence" value="ECO:0007669"/>
    <property type="project" value="InterPro"/>
</dbReference>
<evidence type="ECO:0000256" key="5">
    <source>
        <dbReference type="PROSITE-ProRule" id="PRU00175"/>
    </source>
</evidence>
<dbReference type="InterPro" id="IPR033749">
    <property type="entry name" value="Polyprenyl_synt_CS"/>
</dbReference>
<dbReference type="GO" id="GO:0005778">
    <property type="term" value="C:peroxisomal membrane"/>
    <property type="evidence" value="ECO:0007669"/>
    <property type="project" value="UniProtKB-SubCell"/>
</dbReference>
<dbReference type="PROSITE" id="PS00444">
    <property type="entry name" value="POLYPRENYL_SYNTHASE_2"/>
    <property type="match status" value="1"/>
</dbReference>
<protein>
    <recommendedName>
        <fullName evidence="7">RING-type domain-containing protein</fullName>
    </recommendedName>
</protein>
<evidence type="ECO:0000313" key="8">
    <source>
        <dbReference type="EMBL" id="ENN73922.1"/>
    </source>
</evidence>
<keyword evidence="4" id="KW-0460">Magnesium</keyword>
<dbReference type="GO" id="GO:0008270">
    <property type="term" value="F:zinc ion binding"/>
    <property type="evidence" value="ECO:0007669"/>
    <property type="project" value="UniProtKB-KW"/>
</dbReference>
<dbReference type="HOGENOM" id="CLU_590895_0_0_1"/>
<dbReference type="GO" id="GO:0042811">
    <property type="term" value="P:pheromone biosynthetic process"/>
    <property type="evidence" value="ECO:0007669"/>
    <property type="project" value="UniProtKB-ARBA"/>
</dbReference>
<dbReference type="AlphaFoldDB" id="N6U5R3"/>
<dbReference type="EMBL" id="KB741092">
    <property type="protein sequence ID" value="ENN73922.1"/>
    <property type="molecule type" value="Genomic_DNA"/>
</dbReference>
<dbReference type="Pfam" id="PF13923">
    <property type="entry name" value="zf-C3HC4_2"/>
    <property type="match status" value="1"/>
</dbReference>
<dbReference type="SUPFAM" id="SSF57850">
    <property type="entry name" value="RING/U-box"/>
    <property type="match status" value="1"/>
</dbReference>